<dbReference type="InterPro" id="IPR029063">
    <property type="entry name" value="SAM-dependent_MTases_sf"/>
</dbReference>
<dbReference type="Pfam" id="PF13489">
    <property type="entry name" value="Methyltransf_23"/>
    <property type="match status" value="1"/>
</dbReference>
<name>A0A1F8F5P7_9BACT</name>
<gene>
    <name evidence="1" type="ORF">A3J46_01820</name>
</gene>
<comment type="caution">
    <text evidence="1">The sequence shown here is derived from an EMBL/GenBank/DDBJ whole genome shotgun (WGS) entry which is preliminary data.</text>
</comment>
<organism evidence="1 2">
    <name type="scientific">Candidatus Yanofskybacteria bacterium RIFCSPHIGHO2_02_FULL_41_11</name>
    <dbReference type="NCBI Taxonomy" id="1802675"/>
    <lineage>
        <taxon>Bacteria</taxon>
        <taxon>Candidatus Yanofskyibacteriota</taxon>
    </lineage>
</organism>
<evidence type="ECO:0008006" key="3">
    <source>
        <dbReference type="Google" id="ProtNLM"/>
    </source>
</evidence>
<dbReference type="Gene3D" id="3.40.50.150">
    <property type="entry name" value="Vaccinia Virus protein VP39"/>
    <property type="match status" value="1"/>
</dbReference>
<sequence length="231" mass="26390">MLHPKFEEFLSDRALRINQARLEHLESLNLDLSEKKVLEVGAGIGLLSEFFEKRNCDILSTDSRQENITELKRGYPQRKVALLDLEKDLDPKMWGKFEVVFCYGTLYHLSVPEKAIRNLAKISSGIILVETIVEPQNKYSIGVVPEKDSVSQSSSRKGSRPTRLAVFKLLKKYFGFAYSTTTQPNHPDFITDWKLPPKQTFYRAVFIGSKKPLKASTLLAHLPQKQKTYVS</sequence>
<dbReference type="AlphaFoldDB" id="A0A1F8F5P7"/>
<reference evidence="1 2" key="1">
    <citation type="journal article" date="2016" name="Nat. Commun.">
        <title>Thousands of microbial genomes shed light on interconnected biogeochemical processes in an aquifer system.</title>
        <authorList>
            <person name="Anantharaman K."/>
            <person name="Brown C.T."/>
            <person name="Hug L.A."/>
            <person name="Sharon I."/>
            <person name="Castelle C.J."/>
            <person name="Probst A.J."/>
            <person name="Thomas B.C."/>
            <person name="Singh A."/>
            <person name="Wilkins M.J."/>
            <person name="Karaoz U."/>
            <person name="Brodie E.L."/>
            <person name="Williams K.H."/>
            <person name="Hubbard S.S."/>
            <person name="Banfield J.F."/>
        </authorList>
    </citation>
    <scope>NUCLEOTIDE SEQUENCE [LARGE SCALE GENOMIC DNA]</scope>
</reference>
<evidence type="ECO:0000313" key="2">
    <source>
        <dbReference type="Proteomes" id="UP000177167"/>
    </source>
</evidence>
<dbReference type="SUPFAM" id="SSF53335">
    <property type="entry name" value="S-adenosyl-L-methionine-dependent methyltransferases"/>
    <property type="match status" value="1"/>
</dbReference>
<evidence type="ECO:0000313" key="1">
    <source>
        <dbReference type="EMBL" id="OGN08484.1"/>
    </source>
</evidence>
<proteinExistence type="predicted"/>
<dbReference type="EMBL" id="MGJP01000061">
    <property type="protein sequence ID" value="OGN08484.1"/>
    <property type="molecule type" value="Genomic_DNA"/>
</dbReference>
<dbReference type="Proteomes" id="UP000177167">
    <property type="component" value="Unassembled WGS sequence"/>
</dbReference>
<accession>A0A1F8F5P7</accession>
<protein>
    <recommendedName>
        <fullName evidence="3">Methyltransferase domain-containing protein</fullName>
    </recommendedName>
</protein>
<dbReference type="CDD" id="cd02440">
    <property type="entry name" value="AdoMet_MTases"/>
    <property type="match status" value="1"/>
</dbReference>